<proteinExistence type="predicted"/>
<evidence type="ECO:0000313" key="3">
    <source>
        <dbReference type="Proteomes" id="UP000652219"/>
    </source>
</evidence>
<evidence type="ECO:0000256" key="1">
    <source>
        <dbReference type="SAM" id="MobiDB-lite"/>
    </source>
</evidence>
<dbReference type="AlphaFoldDB" id="A0A8H6N4R0"/>
<protein>
    <submittedName>
        <fullName evidence="2">Uncharacterized protein</fullName>
    </submittedName>
</protein>
<sequence length="164" mass="18052">MDSSSGRGQHVSHHGNNQRYGGSVSAPSLSISQYEYGPLQRHSSYSLTEGVSSSGRDTEFTPDSSAPSGNFSTRKQGKTTNRTTKKSQQHASAAAFRPEHATLGQESKEANEGGQEQADYISPVQEDFEADPAHAFWKWSFQEQNWYHQDSTTGAILWAPLELD</sequence>
<gene>
    <name evidence="2" type="ORF">CSOJ01_01422</name>
</gene>
<feature type="region of interest" description="Disordered" evidence="1">
    <location>
        <begin position="43"/>
        <end position="126"/>
    </location>
</feature>
<name>A0A8H6N4R0_9PEZI</name>
<dbReference type="EMBL" id="WIGN01000010">
    <property type="protein sequence ID" value="KAF6819365.1"/>
    <property type="molecule type" value="Genomic_DNA"/>
</dbReference>
<evidence type="ECO:0000313" key="2">
    <source>
        <dbReference type="EMBL" id="KAF6819365.1"/>
    </source>
</evidence>
<keyword evidence="3" id="KW-1185">Reference proteome</keyword>
<comment type="caution">
    <text evidence="2">The sequence shown here is derived from an EMBL/GenBank/DDBJ whole genome shotgun (WGS) entry which is preliminary data.</text>
</comment>
<dbReference type="Proteomes" id="UP000652219">
    <property type="component" value="Unassembled WGS sequence"/>
</dbReference>
<organism evidence="2 3">
    <name type="scientific">Colletotrichum sojae</name>
    <dbReference type="NCBI Taxonomy" id="2175907"/>
    <lineage>
        <taxon>Eukaryota</taxon>
        <taxon>Fungi</taxon>
        <taxon>Dikarya</taxon>
        <taxon>Ascomycota</taxon>
        <taxon>Pezizomycotina</taxon>
        <taxon>Sordariomycetes</taxon>
        <taxon>Hypocreomycetidae</taxon>
        <taxon>Glomerellales</taxon>
        <taxon>Glomerellaceae</taxon>
        <taxon>Colletotrichum</taxon>
        <taxon>Colletotrichum orchidearum species complex</taxon>
    </lineage>
</organism>
<accession>A0A8H6N4R0</accession>
<reference evidence="2 3" key="1">
    <citation type="journal article" date="2020" name="Phytopathology">
        <title>Genome Sequence Resources of Colletotrichum truncatum, C. plurivorum, C. musicola, and C. sojae: Four Species Pathogenic to Soybean (Glycine max).</title>
        <authorList>
            <person name="Rogerio F."/>
            <person name="Boufleur T.R."/>
            <person name="Ciampi-Guillardi M."/>
            <person name="Sukno S.A."/>
            <person name="Thon M.R."/>
            <person name="Massola Junior N.S."/>
            <person name="Baroncelli R."/>
        </authorList>
    </citation>
    <scope>NUCLEOTIDE SEQUENCE [LARGE SCALE GENOMIC DNA]</scope>
    <source>
        <strain evidence="2 3">LFN0009</strain>
    </source>
</reference>
<feature type="compositionally biased region" description="Polar residues" evidence="1">
    <location>
        <begin position="14"/>
        <end position="26"/>
    </location>
</feature>
<feature type="compositionally biased region" description="Polar residues" evidence="1">
    <location>
        <begin position="43"/>
        <end position="82"/>
    </location>
</feature>
<feature type="region of interest" description="Disordered" evidence="1">
    <location>
        <begin position="1"/>
        <end position="26"/>
    </location>
</feature>